<dbReference type="PIRSF" id="PIRSF006356">
    <property type="entry name" value="Arg_deiminase"/>
    <property type="match status" value="1"/>
</dbReference>
<dbReference type="RefSeq" id="WP_110554306.1">
    <property type="nucleotide sequence ID" value="NZ_JACIBU010000001.1"/>
</dbReference>
<keyword evidence="7" id="KW-1185">Reference proteome</keyword>
<dbReference type="EMBL" id="QKNV01000406">
    <property type="protein sequence ID" value="PZA19180.1"/>
    <property type="molecule type" value="Genomic_DNA"/>
</dbReference>
<evidence type="ECO:0000256" key="2">
    <source>
        <dbReference type="ARBA" id="ARBA00022801"/>
    </source>
</evidence>
<evidence type="ECO:0000256" key="4">
    <source>
        <dbReference type="PIRSR" id="PIRSR006356-1"/>
    </source>
</evidence>
<dbReference type="Proteomes" id="UP000247602">
    <property type="component" value="Unassembled WGS sequence"/>
</dbReference>
<comment type="similarity">
    <text evidence="1 3">Belongs to the arginine deiminase family.</text>
</comment>
<dbReference type="InterPro" id="IPR003876">
    <property type="entry name" value="Arg_deiminase"/>
</dbReference>
<sequence>MITPTACGVTSEVGRLRTVLLHRPGAELRRLTPRNNDELLFDGVPWVARAQEEHDAFAAALTERGVEVLHLDRLLAEVMAVPAARAEVIAEAVDDPRLGATLRHATSAHLEGLAPDDLAAALIAGVAHDELRGGRGLAYELMARGEFVVPPLPNLMFTRDSSVWVGGQVAVTSLAMPARDRESALTAALYAHHPRFAGVEQLYGAHLEHLEGGDVLLLAPGVLAVGVGERTTAGGAERLARRVFARGLAHTVLVVPIAQERATMHLDTICTMVDVDALVMYPAVADHLQAWTVTAGPELPDAADTTELSVQGPQPFLIAAAAAMGIDRLRVIDTGLDPVTAEREQWDDGNNTLALAPRLAVAYERNTVTNAALEAAGIEVVAIAGSELGSGRGGPRCMSCPVLRDPLPTA</sequence>
<dbReference type="GO" id="GO:0016990">
    <property type="term" value="F:arginine deiminase activity"/>
    <property type="evidence" value="ECO:0007669"/>
    <property type="project" value="UniProtKB-UniRule"/>
</dbReference>
<dbReference type="EMBL" id="JACIBU010000001">
    <property type="protein sequence ID" value="MBB3677099.1"/>
    <property type="molecule type" value="Genomic_DNA"/>
</dbReference>
<comment type="catalytic activity">
    <reaction evidence="3">
        <text>L-arginine + H2O = L-citrulline + NH4(+)</text>
        <dbReference type="Rhea" id="RHEA:19597"/>
        <dbReference type="ChEBI" id="CHEBI:15377"/>
        <dbReference type="ChEBI" id="CHEBI:28938"/>
        <dbReference type="ChEBI" id="CHEBI:32682"/>
        <dbReference type="ChEBI" id="CHEBI:57743"/>
        <dbReference type="EC" id="3.5.3.6"/>
    </reaction>
</comment>
<dbReference type="HAMAP" id="MF_00242">
    <property type="entry name" value="Arg_deiminase"/>
    <property type="match status" value="1"/>
</dbReference>
<evidence type="ECO:0000313" key="8">
    <source>
        <dbReference type="Proteomes" id="UP000580718"/>
    </source>
</evidence>
<keyword evidence="2 3" id="KW-0378">Hydrolase</keyword>
<feature type="active site" description="Amidino-cysteine intermediate" evidence="3 4">
    <location>
        <position position="397"/>
    </location>
</feature>
<dbReference type="PANTHER" id="PTHR47271:SF2">
    <property type="entry name" value="ARGININE DEIMINASE"/>
    <property type="match status" value="1"/>
</dbReference>
<dbReference type="NCBIfam" id="NF002381">
    <property type="entry name" value="PRK01388.1"/>
    <property type="match status" value="1"/>
</dbReference>
<dbReference type="EC" id="3.5.3.6" evidence="3"/>
<dbReference type="Proteomes" id="UP000580718">
    <property type="component" value="Unassembled WGS sequence"/>
</dbReference>
<gene>
    <name evidence="3" type="primary">arcA</name>
    <name evidence="6" type="ORF">DMO24_22120</name>
    <name evidence="5" type="ORF">FHX36_002834</name>
</gene>
<comment type="caution">
    <text evidence="6">The sequence shown here is derived from an EMBL/GenBank/DDBJ whole genome shotgun (WGS) entry which is preliminary data.</text>
</comment>
<protein>
    <recommendedName>
        <fullName evidence="3">Arginine deiminase</fullName>
        <shortName evidence="3">ADI</shortName>
        <ecNumber evidence="3">3.5.3.6</ecNumber>
    </recommendedName>
    <alternativeName>
        <fullName evidence="3">Arginine dihydrolase</fullName>
        <shortName evidence="3">AD</shortName>
    </alternativeName>
</protein>
<dbReference type="PRINTS" id="PR01466">
    <property type="entry name" value="ARGDEIMINASE"/>
</dbReference>
<evidence type="ECO:0000256" key="1">
    <source>
        <dbReference type="ARBA" id="ARBA00010206"/>
    </source>
</evidence>
<evidence type="ECO:0000313" key="5">
    <source>
        <dbReference type="EMBL" id="MBB3677099.1"/>
    </source>
</evidence>
<evidence type="ECO:0000256" key="3">
    <source>
        <dbReference type="HAMAP-Rule" id="MF_00242"/>
    </source>
</evidence>
<dbReference type="Pfam" id="PF02274">
    <property type="entry name" value="ADI"/>
    <property type="match status" value="1"/>
</dbReference>
<comment type="pathway">
    <text evidence="3">Amino-acid degradation; L-arginine degradation via ADI pathway; carbamoyl phosphate from L-arginine: step 1/2.</text>
</comment>
<evidence type="ECO:0000313" key="7">
    <source>
        <dbReference type="Proteomes" id="UP000247602"/>
    </source>
</evidence>
<dbReference type="SUPFAM" id="SSF55909">
    <property type="entry name" value="Pentein"/>
    <property type="match status" value="1"/>
</dbReference>
<dbReference type="UniPathway" id="UPA00254">
    <property type="reaction ID" value="UER00364"/>
</dbReference>
<dbReference type="Gene3D" id="1.10.3930.10">
    <property type="entry name" value="Arginine deiminase"/>
    <property type="match status" value="1"/>
</dbReference>
<dbReference type="Gene3D" id="3.75.10.10">
    <property type="entry name" value="L-arginine/glycine Amidinotransferase, Chain A"/>
    <property type="match status" value="1"/>
</dbReference>
<dbReference type="GO" id="GO:0005737">
    <property type="term" value="C:cytoplasm"/>
    <property type="evidence" value="ECO:0007669"/>
    <property type="project" value="UniProtKB-SubCell"/>
</dbReference>
<keyword evidence="3" id="KW-0056">Arginine metabolism</keyword>
<reference evidence="6 7" key="1">
    <citation type="submission" date="2018-06" db="EMBL/GenBank/DDBJ databases">
        <title>Draft genome sequence of Modestobacter versicolor CP153-2.</title>
        <authorList>
            <person name="Gundlapally S.R."/>
        </authorList>
    </citation>
    <scope>NUCLEOTIDE SEQUENCE [LARGE SCALE GENOMIC DNA]</scope>
    <source>
        <strain evidence="6 7">CP153-2</strain>
    </source>
</reference>
<name>A0A323V537_9ACTN</name>
<dbReference type="GO" id="GO:0019546">
    <property type="term" value="P:L-arginine deiminase pathway"/>
    <property type="evidence" value="ECO:0007669"/>
    <property type="project" value="TreeGrafter"/>
</dbReference>
<accession>A0A323V537</accession>
<comment type="subcellular location">
    <subcellularLocation>
        <location evidence="3">Cytoplasm</location>
    </subcellularLocation>
</comment>
<dbReference type="AlphaFoldDB" id="A0A323V537"/>
<reference evidence="5 8" key="2">
    <citation type="submission" date="2020-08" db="EMBL/GenBank/DDBJ databases">
        <title>Sequencing the genomes of 1000 actinobacteria strains.</title>
        <authorList>
            <person name="Klenk H.-P."/>
        </authorList>
    </citation>
    <scope>NUCLEOTIDE SEQUENCE [LARGE SCALE GENOMIC DNA]</scope>
    <source>
        <strain evidence="5 8">DSM 16678</strain>
    </source>
</reference>
<proteinExistence type="inferred from homology"/>
<dbReference type="PANTHER" id="PTHR47271">
    <property type="entry name" value="ARGININE DEIMINASE"/>
    <property type="match status" value="1"/>
</dbReference>
<keyword evidence="3" id="KW-0963">Cytoplasm</keyword>
<evidence type="ECO:0000313" key="6">
    <source>
        <dbReference type="EMBL" id="PZA19180.1"/>
    </source>
</evidence>
<organism evidence="6 7">
    <name type="scientific">Modestobacter versicolor</name>
    <dbReference type="NCBI Taxonomy" id="429133"/>
    <lineage>
        <taxon>Bacteria</taxon>
        <taxon>Bacillati</taxon>
        <taxon>Actinomycetota</taxon>
        <taxon>Actinomycetes</taxon>
        <taxon>Geodermatophilales</taxon>
        <taxon>Geodermatophilaceae</taxon>
        <taxon>Modestobacter</taxon>
    </lineage>
</organism>
<dbReference type="OrthoDB" id="9807502at2"/>